<evidence type="ECO:0000256" key="3">
    <source>
        <dbReference type="ARBA" id="ARBA00022777"/>
    </source>
</evidence>
<keyword evidence="1 5" id="KW-0808">Transferase</keyword>
<dbReference type="EC" id="2.7.1.89" evidence="5"/>
<name>A0A0L7T8Z6_9GAMM</name>
<dbReference type="PANTHER" id="PTHR21310">
    <property type="entry name" value="AMINOGLYCOSIDE PHOSPHOTRANSFERASE-RELATED-RELATED"/>
    <property type="match status" value="1"/>
</dbReference>
<evidence type="ECO:0000256" key="5">
    <source>
        <dbReference type="HAMAP-Rule" id="MF_01604"/>
    </source>
</evidence>
<dbReference type="Gene3D" id="3.90.1200.10">
    <property type="match status" value="1"/>
</dbReference>
<dbReference type="EMBL" id="JRXE01000004">
    <property type="protein sequence ID" value="KOC91838.1"/>
    <property type="molecule type" value="Genomic_DNA"/>
</dbReference>
<organism evidence="7 10">
    <name type="scientific">Winslowiella iniecta</name>
    <dbReference type="NCBI Taxonomy" id="1560201"/>
    <lineage>
        <taxon>Bacteria</taxon>
        <taxon>Pseudomonadati</taxon>
        <taxon>Pseudomonadota</taxon>
        <taxon>Gammaproteobacteria</taxon>
        <taxon>Enterobacterales</taxon>
        <taxon>Erwiniaceae</taxon>
        <taxon>Winslowiella</taxon>
    </lineage>
</organism>
<comment type="similarity">
    <text evidence="5">Belongs to the thiamine kinase family.</text>
</comment>
<dbReference type="UniPathway" id="UPA00060">
    <property type="reaction ID" value="UER00596"/>
</dbReference>
<reference evidence="9 10" key="1">
    <citation type="journal article" date="2015" name="Int. J. Syst. Evol. Microbiol.">
        <title>Erwinia iniecta sp. nov., isolated from Russian wheat aphids (Diuraphis noxia).</title>
        <authorList>
            <person name="Campillo T."/>
            <person name="Luna E."/>
            <person name="Portier P."/>
            <person name="Fischer-Le Saux M."/>
            <person name="Lapitan N."/>
            <person name="Tisserat N.A."/>
            <person name="Leach J.E."/>
        </authorList>
    </citation>
    <scope>NUCLEOTIDE SEQUENCE [LARGE SCALE GENOMIC DNA]</scope>
    <source>
        <strain evidence="7 10">B120</strain>
        <strain evidence="8 9">B149</strain>
    </source>
</reference>
<dbReference type="InterPro" id="IPR011009">
    <property type="entry name" value="Kinase-like_dom_sf"/>
</dbReference>
<dbReference type="Pfam" id="PF01636">
    <property type="entry name" value="APH"/>
    <property type="match status" value="1"/>
</dbReference>
<dbReference type="GO" id="GO:0006772">
    <property type="term" value="P:thiamine metabolic process"/>
    <property type="evidence" value="ECO:0007669"/>
    <property type="project" value="InterPro"/>
</dbReference>
<keyword evidence="2 5" id="KW-0547">Nucleotide-binding</keyword>
<dbReference type="SUPFAM" id="SSF56112">
    <property type="entry name" value="Protein kinase-like (PK-like)"/>
    <property type="match status" value="1"/>
</dbReference>
<comment type="caution">
    <text evidence="7">The sequence shown here is derived from an EMBL/GenBank/DDBJ whole genome shotgun (WGS) entry which is preliminary data.</text>
</comment>
<dbReference type="GO" id="GO:0009229">
    <property type="term" value="P:thiamine diphosphate biosynthetic process"/>
    <property type="evidence" value="ECO:0007669"/>
    <property type="project" value="UniProtKB-UniRule"/>
</dbReference>
<dbReference type="HAMAP" id="MF_01604">
    <property type="entry name" value="Thiamine_kinase"/>
    <property type="match status" value="1"/>
</dbReference>
<comment type="catalytic activity">
    <reaction evidence="5">
        <text>thiamine + ATP = thiamine phosphate + ADP + H(+)</text>
        <dbReference type="Rhea" id="RHEA:12012"/>
        <dbReference type="ChEBI" id="CHEBI:15378"/>
        <dbReference type="ChEBI" id="CHEBI:18385"/>
        <dbReference type="ChEBI" id="CHEBI:30616"/>
        <dbReference type="ChEBI" id="CHEBI:37575"/>
        <dbReference type="ChEBI" id="CHEBI:456216"/>
        <dbReference type="EC" id="2.7.1.89"/>
    </reaction>
</comment>
<keyword evidence="3 5" id="KW-0418">Kinase</keyword>
<dbReference type="EMBL" id="JRXF01000002">
    <property type="protein sequence ID" value="KOC95035.1"/>
    <property type="molecule type" value="Genomic_DNA"/>
</dbReference>
<evidence type="ECO:0000256" key="1">
    <source>
        <dbReference type="ARBA" id="ARBA00022679"/>
    </source>
</evidence>
<accession>A0A0L7T8Z6</accession>
<dbReference type="AlphaFoldDB" id="A0A0L7T8Z6"/>
<proteinExistence type="inferred from homology"/>
<feature type="domain" description="Aminoglycoside phosphotransferase" evidence="6">
    <location>
        <begin position="40"/>
        <end position="233"/>
    </location>
</feature>
<dbReference type="InterPro" id="IPR051678">
    <property type="entry name" value="AGP_Transferase"/>
</dbReference>
<dbReference type="GO" id="GO:0005524">
    <property type="term" value="F:ATP binding"/>
    <property type="evidence" value="ECO:0007669"/>
    <property type="project" value="UniProtKB-KW"/>
</dbReference>
<evidence type="ECO:0000313" key="10">
    <source>
        <dbReference type="Proteomes" id="UP000037088"/>
    </source>
</evidence>
<comment type="pathway">
    <text evidence="5">Cofactor biosynthesis; thiamine diphosphate biosynthesis; thiamine phosphate from thiamine: step 1/1.</text>
</comment>
<dbReference type="GO" id="GO:0019165">
    <property type="term" value="F:thiamine kinase activity"/>
    <property type="evidence" value="ECO:0007669"/>
    <property type="project" value="UniProtKB-UniRule"/>
</dbReference>
<comment type="function">
    <text evidence="5">Catalyzes the phosphorylation of thiamine to thiamine phosphate.</text>
</comment>
<dbReference type="PATRIC" id="fig|1560201.3.peg.752"/>
<keyword evidence="4 5" id="KW-0067">ATP-binding</keyword>
<evidence type="ECO:0000259" key="6">
    <source>
        <dbReference type="Pfam" id="PF01636"/>
    </source>
</evidence>
<dbReference type="STRING" id="1560201.NG42_03490"/>
<dbReference type="InterPro" id="IPR002575">
    <property type="entry name" value="Aminoglycoside_PTrfase"/>
</dbReference>
<dbReference type="InterPro" id="IPR014093">
    <property type="entry name" value="Thiamine_kinase"/>
</dbReference>
<dbReference type="Proteomes" id="UP000036851">
    <property type="component" value="Unassembled WGS sequence"/>
</dbReference>
<sequence>MTYSIDAALQRLIDQQFPAAQAAGCFSPLAGLTGLTGVVTVNQQRILARREAPQPIPFVSRRREYQLLKRLAASGLVPQVYGRNQHWLLLEWLPGEVLDETQFAARLDELAALIGRLHHQPLSGFRLALLPLLETYWQQCRQRTAHWLRALRRLQRQGEPRPLRIAPLHMDIHAGNLLACETRLRLIDWEYAGDGDIALELAAITAANPLTAAQCERLVTQYAVDNQIDTDALRVQMQRWQPWLQLLMASWYQLRAEQSGDQPFYQAAADAWRAV</sequence>
<evidence type="ECO:0000256" key="2">
    <source>
        <dbReference type="ARBA" id="ARBA00022741"/>
    </source>
</evidence>
<protein>
    <recommendedName>
        <fullName evidence="5">Thiamine kinase</fullName>
        <ecNumber evidence="5">2.7.1.89</ecNumber>
    </recommendedName>
</protein>
<evidence type="ECO:0000313" key="8">
    <source>
        <dbReference type="EMBL" id="KOC95035.1"/>
    </source>
</evidence>
<evidence type="ECO:0000313" key="9">
    <source>
        <dbReference type="Proteomes" id="UP000036851"/>
    </source>
</evidence>
<keyword evidence="10" id="KW-1185">Reference proteome</keyword>
<dbReference type="Proteomes" id="UP000037088">
    <property type="component" value="Unassembled WGS sequence"/>
</dbReference>
<evidence type="ECO:0000313" key="7">
    <source>
        <dbReference type="EMBL" id="KOC91838.1"/>
    </source>
</evidence>
<dbReference type="NCBIfam" id="NF007620">
    <property type="entry name" value="PRK10271.1"/>
    <property type="match status" value="1"/>
</dbReference>
<evidence type="ECO:0000256" key="4">
    <source>
        <dbReference type="ARBA" id="ARBA00022840"/>
    </source>
</evidence>
<gene>
    <name evidence="5" type="primary">thiK</name>
    <name evidence="7" type="ORF">NG42_03490</name>
    <name evidence="8" type="ORF">NG43_02235</name>
</gene>